<organism evidence="4 5">
    <name type="scientific">Pseudomonas syringae</name>
    <dbReference type="NCBI Taxonomy" id="317"/>
    <lineage>
        <taxon>Bacteria</taxon>
        <taxon>Pseudomonadati</taxon>
        <taxon>Pseudomonadota</taxon>
        <taxon>Gammaproteobacteria</taxon>
        <taxon>Pseudomonadales</taxon>
        <taxon>Pseudomonadaceae</taxon>
        <taxon>Pseudomonas</taxon>
    </lineage>
</organism>
<accession>A0A9Q3X626</accession>
<evidence type="ECO:0000313" key="5">
    <source>
        <dbReference type="Proteomes" id="UP000814207"/>
    </source>
</evidence>
<sequence>MLVAEDHVTYGALMGWFLQKFGIFHEVVSDGQKAVAASARRHFDLVISDCRMPVMDGYAMARQIRLREHVDGGPRVPIIALTAHLTPEDLQRGLAAGMDAWLLKPLSAQRLREVLEHWLPGPAGCAADTRVTVAQPRWPTRIELIETFGDEQVVNRLLHSLVHEANVDYAGLLLACRTLDRQAAIECLHRLLGSLAFLAGTEPDPRWGHLIEGVRGEGIVAHQRALQQFEQEVIVYLRYLTDL</sequence>
<feature type="modified residue" description="4-aspartylphosphate" evidence="2">
    <location>
        <position position="49"/>
    </location>
</feature>
<gene>
    <name evidence="4" type="ORF">GIW73_16335</name>
</gene>
<dbReference type="SUPFAM" id="SSF47226">
    <property type="entry name" value="Histidine-containing phosphotransfer domain, HPT domain"/>
    <property type="match status" value="1"/>
</dbReference>
<dbReference type="GO" id="GO:0005524">
    <property type="term" value="F:ATP binding"/>
    <property type="evidence" value="ECO:0007669"/>
    <property type="project" value="UniProtKB-KW"/>
</dbReference>
<proteinExistence type="predicted"/>
<dbReference type="SUPFAM" id="SSF52172">
    <property type="entry name" value="CheY-like"/>
    <property type="match status" value="1"/>
</dbReference>
<evidence type="ECO:0000256" key="2">
    <source>
        <dbReference type="PROSITE-ProRule" id="PRU00169"/>
    </source>
</evidence>
<dbReference type="PANTHER" id="PTHR45339:SF3">
    <property type="entry name" value="HISTIDINE KINASE"/>
    <property type="match status" value="1"/>
</dbReference>
<name>A0A9Q3X626_PSESX</name>
<dbReference type="CDD" id="cd17546">
    <property type="entry name" value="REC_hyHK_CKI1_RcsC-like"/>
    <property type="match status" value="1"/>
</dbReference>
<dbReference type="Pfam" id="PF00072">
    <property type="entry name" value="Response_reg"/>
    <property type="match status" value="1"/>
</dbReference>
<reference evidence="4" key="1">
    <citation type="submission" date="2019-11" db="EMBL/GenBank/DDBJ databases">
        <title>Epiphytic Pseudomonas syringae from cherry orchards.</title>
        <authorList>
            <person name="Hulin M.T."/>
        </authorList>
    </citation>
    <scope>NUCLEOTIDE SEQUENCE</scope>
    <source>
        <strain evidence="4">PA-6-9A</strain>
    </source>
</reference>
<keyword evidence="1 2" id="KW-0597">Phosphoprotein</keyword>
<dbReference type="PROSITE" id="PS50110">
    <property type="entry name" value="RESPONSE_REGULATORY"/>
    <property type="match status" value="1"/>
</dbReference>
<dbReference type="EMBL" id="WKEU01000071">
    <property type="protein sequence ID" value="MCF5064505.1"/>
    <property type="molecule type" value="Genomic_DNA"/>
</dbReference>
<dbReference type="InterPro" id="IPR001789">
    <property type="entry name" value="Sig_transdc_resp-reg_receiver"/>
</dbReference>
<evidence type="ECO:0000313" key="4">
    <source>
        <dbReference type="EMBL" id="MCF5064505.1"/>
    </source>
</evidence>
<dbReference type="InterPro" id="IPR011006">
    <property type="entry name" value="CheY-like_superfamily"/>
</dbReference>
<dbReference type="PANTHER" id="PTHR45339">
    <property type="entry name" value="HYBRID SIGNAL TRANSDUCTION HISTIDINE KINASE J"/>
    <property type="match status" value="1"/>
</dbReference>
<dbReference type="Proteomes" id="UP000814207">
    <property type="component" value="Unassembled WGS sequence"/>
</dbReference>
<dbReference type="Gene3D" id="3.40.50.2300">
    <property type="match status" value="1"/>
</dbReference>
<dbReference type="GO" id="GO:0005886">
    <property type="term" value="C:plasma membrane"/>
    <property type="evidence" value="ECO:0007669"/>
    <property type="project" value="UniProtKB-SubCell"/>
</dbReference>
<dbReference type="GO" id="GO:0000160">
    <property type="term" value="P:phosphorelay signal transduction system"/>
    <property type="evidence" value="ECO:0007669"/>
    <property type="project" value="InterPro"/>
</dbReference>
<dbReference type="InterPro" id="IPR036641">
    <property type="entry name" value="HPT_dom_sf"/>
</dbReference>
<comment type="caution">
    <text evidence="4">The sequence shown here is derived from an EMBL/GenBank/DDBJ whole genome shotgun (WGS) entry which is preliminary data.</text>
</comment>
<protein>
    <submittedName>
        <fullName evidence="4">Response regulator</fullName>
    </submittedName>
</protein>
<dbReference type="SMART" id="SM00448">
    <property type="entry name" value="REC"/>
    <property type="match status" value="1"/>
</dbReference>
<evidence type="ECO:0000259" key="3">
    <source>
        <dbReference type="PROSITE" id="PS50110"/>
    </source>
</evidence>
<dbReference type="AlphaFoldDB" id="A0A9Q3X626"/>
<feature type="domain" description="Response regulatory" evidence="3">
    <location>
        <begin position="1"/>
        <end position="119"/>
    </location>
</feature>
<evidence type="ECO:0000256" key="1">
    <source>
        <dbReference type="ARBA" id="ARBA00022553"/>
    </source>
</evidence>